<gene>
    <name evidence="3" type="ORF">GCM10011617_25850</name>
</gene>
<dbReference type="AlphaFoldDB" id="A0A918RM29"/>
<name>A0A918RM29_9SPHN</name>
<reference evidence="3" key="2">
    <citation type="submission" date="2020-09" db="EMBL/GenBank/DDBJ databases">
        <authorList>
            <person name="Sun Q."/>
            <person name="Kim S."/>
        </authorList>
    </citation>
    <scope>NUCLEOTIDE SEQUENCE</scope>
    <source>
        <strain evidence="3">KCTC 32422</strain>
    </source>
</reference>
<dbReference type="Proteomes" id="UP000634139">
    <property type="component" value="Unassembled WGS sequence"/>
</dbReference>
<evidence type="ECO:0000313" key="4">
    <source>
        <dbReference type="Proteomes" id="UP000634139"/>
    </source>
</evidence>
<sequence>MSKAPIIGAMRNVNDPAAFSHRTIEANGLAIHYVEEGAGPLVILLHGFPYTWFEWRHQIAALSEAGFRVVAPDIRGFGESGKPDPVEDYTLLHSAGDVVALLAALDEPGALLVGHDLGAWIAAYAARLRPDLFPALALISTVVGPREAQRPSTGWAALEAQFGGKSHHHYFQQPGLAEAQLDADITKSLRGIHFAISGQATGAQRWRLFVRPGETVLDVLPDPGFTPSWLGEEAFGEYVRQYSKAGFAAPLAHYRCRDRTWDLTAALAGQPVTQPAMFIGGAADPVMDLMHPLYDAMEETYPGLVSKTLLENVGHSAPEEAPEAVSNALVAFCTAYGLKH</sequence>
<dbReference type="PANTHER" id="PTHR43329">
    <property type="entry name" value="EPOXIDE HYDROLASE"/>
    <property type="match status" value="1"/>
</dbReference>
<evidence type="ECO:0000313" key="3">
    <source>
        <dbReference type="EMBL" id="GHA03561.1"/>
    </source>
</evidence>
<evidence type="ECO:0000259" key="2">
    <source>
        <dbReference type="Pfam" id="PF00561"/>
    </source>
</evidence>
<comment type="caution">
    <text evidence="3">The sequence shown here is derived from an EMBL/GenBank/DDBJ whole genome shotgun (WGS) entry which is preliminary data.</text>
</comment>
<dbReference type="InterPro" id="IPR000639">
    <property type="entry name" value="Epox_hydrolase-like"/>
</dbReference>
<dbReference type="Pfam" id="PF00561">
    <property type="entry name" value="Abhydrolase_1"/>
    <property type="match status" value="1"/>
</dbReference>
<protein>
    <submittedName>
        <fullName evidence="3">Epoxide hydrolase</fullName>
    </submittedName>
</protein>
<reference evidence="3" key="1">
    <citation type="journal article" date="2014" name="Int. J. Syst. Evol. Microbiol.">
        <title>Complete genome sequence of Corynebacterium casei LMG S-19264T (=DSM 44701T), isolated from a smear-ripened cheese.</title>
        <authorList>
            <consortium name="US DOE Joint Genome Institute (JGI-PGF)"/>
            <person name="Walter F."/>
            <person name="Albersmeier A."/>
            <person name="Kalinowski J."/>
            <person name="Ruckert C."/>
        </authorList>
    </citation>
    <scope>NUCLEOTIDE SEQUENCE</scope>
    <source>
        <strain evidence="3">KCTC 32422</strain>
    </source>
</reference>
<organism evidence="3 4">
    <name type="scientific">Novosphingobium arvoryzae</name>
    <dbReference type="NCBI Taxonomy" id="1256514"/>
    <lineage>
        <taxon>Bacteria</taxon>
        <taxon>Pseudomonadati</taxon>
        <taxon>Pseudomonadota</taxon>
        <taxon>Alphaproteobacteria</taxon>
        <taxon>Sphingomonadales</taxon>
        <taxon>Sphingomonadaceae</taxon>
        <taxon>Novosphingobium</taxon>
    </lineage>
</organism>
<dbReference type="SUPFAM" id="SSF53474">
    <property type="entry name" value="alpha/beta-Hydrolases"/>
    <property type="match status" value="1"/>
</dbReference>
<dbReference type="RefSeq" id="WP_229822409.1">
    <property type="nucleotide sequence ID" value="NZ_BMZD01000006.1"/>
</dbReference>
<accession>A0A918RM29</accession>
<feature type="domain" description="AB hydrolase-1" evidence="2">
    <location>
        <begin position="40"/>
        <end position="155"/>
    </location>
</feature>
<dbReference type="GO" id="GO:0016787">
    <property type="term" value="F:hydrolase activity"/>
    <property type="evidence" value="ECO:0007669"/>
    <property type="project" value="UniProtKB-KW"/>
</dbReference>
<dbReference type="Gene3D" id="3.40.50.1820">
    <property type="entry name" value="alpha/beta hydrolase"/>
    <property type="match status" value="1"/>
</dbReference>
<dbReference type="EMBL" id="BMZD01000006">
    <property type="protein sequence ID" value="GHA03561.1"/>
    <property type="molecule type" value="Genomic_DNA"/>
</dbReference>
<evidence type="ECO:0000256" key="1">
    <source>
        <dbReference type="ARBA" id="ARBA00022801"/>
    </source>
</evidence>
<proteinExistence type="predicted"/>
<dbReference type="PRINTS" id="PR00412">
    <property type="entry name" value="EPOXHYDRLASE"/>
</dbReference>
<dbReference type="InterPro" id="IPR000073">
    <property type="entry name" value="AB_hydrolase_1"/>
</dbReference>
<dbReference type="InterPro" id="IPR029058">
    <property type="entry name" value="AB_hydrolase_fold"/>
</dbReference>
<keyword evidence="1 3" id="KW-0378">Hydrolase</keyword>
<keyword evidence="4" id="KW-1185">Reference proteome</keyword>